<name>A0A2B7YDW1_POLH7</name>
<evidence type="ECO:0000256" key="2">
    <source>
        <dbReference type="ARBA" id="ARBA00022692"/>
    </source>
</evidence>
<dbReference type="OrthoDB" id="444631at2759"/>
<comment type="similarity">
    <text evidence="5">Belongs to the SAT4 family.</text>
</comment>
<dbReference type="Pfam" id="PF20684">
    <property type="entry name" value="Fung_rhodopsin"/>
    <property type="match status" value="1"/>
</dbReference>
<sequence>MDALWLSNAIIHIVTDVALLIMPMPILSTLQLPKKQKLAIIGIFAVGGFVCITSGLRLQSLRVIGRSQDKTWDNVGAAAWSAVECNVGIICCCLPTLRPLVARLFPRFLSSSYGYSSNTKRRCTLHRPTKHESSRPAGTMGQEYALQSFTHSRSRNEQGSGDTGGITVTKVLVQESVEVADDSSRRKLMRQAISFNNNKTSLPWSKFIGPKVKPYAPYTIKTHPLSNPPAYRVSSYISLKDGEEGQNRAPAVLPNNLDTECLENGIDEASPVLGSFPSFTTLQLAFQNRDDGLTDI</sequence>
<dbReference type="Proteomes" id="UP000224634">
    <property type="component" value="Unassembled WGS sequence"/>
</dbReference>
<comment type="caution">
    <text evidence="9">The sequence shown here is derived from an EMBL/GenBank/DDBJ whole genome shotgun (WGS) entry which is preliminary data.</text>
</comment>
<dbReference type="PANTHER" id="PTHR33048">
    <property type="entry name" value="PTH11-LIKE INTEGRAL MEMBRANE PROTEIN (AFU_ORTHOLOGUE AFUA_5G11245)"/>
    <property type="match status" value="1"/>
</dbReference>
<evidence type="ECO:0000313" key="10">
    <source>
        <dbReference type="Proteomes" id="UP000224634"/>
    </source>
</evidence>
<feature type="transmembrane region" description="Helical" evidence="7">
    <location>
        <begin position="38"/>
        <end position="58"/>
    </location>
</feature>
<evidence type="ECO:0000313" key="9">
    <source>
        <dbReference type="EMBL" id="PGH19269.1"/>
    </source>
</evidence>
<feature type="region of interest" description="Disordered" evidence="6">
    <location>
        <begin position="117"/>
        <end position="141"/>
    </location>
</feature>
<dbReference type="AlphaFoldDB" id="A0A2B7YDW1"/>
<dbReference type="PANTHER" id="PTHR33048:SF47">
    <property type="entry name" value="INTEGRAL MEMBRANE PROTEIN-RELATED"/>
    <property type="match status" value="1"/>
</dbReference>
<evidence type="ECO:0000256" key="3">
    <source>
        <dbReference type="ARBA" id="ARBA00022989"/>
    </source>
</evidence>
<organism evidence="9 10">
    <name type="scientific">Polytolypa hystricis (strain UAMH7299)</name>
    <dbReference type="NCBI Taxonomy" id="1447883"/>
    <lineage>
        <taxon>Eukaryota</taxon>
        <taxon>Fungi</taxon>
        <taxon>Dikarya</taxon>
        <taxon>Ascomycota</taxon>
        <taxon>Pezizomycotina</taxon>
        <taxon>Eurotiomycetes</taxon>
        <taxon>Eurotiomycetidae</taxon>
        <taxon>Onygenales</taxon>
        <taxon>Onygenales incertae sedis</taxon>
        <taxon>Polytolypa</taxon>
    </lineage>
</organism>
<feature type="transmembrane region" description="Helical" evidence="7">
    <location>
        <begin position="6"/>
        <end position="26"/>
    </location>
</feature>
<gene>
    <name evidence="9" type="ORF">AJ80_04136</name>
</gene>
<evidence type="ECO:0000256" key="5">
    <source>
        <dbReference type="ARBA" id="ARBA00038359"/>
    </source>
</evidence>
<dbReference type="EMBL" id="PDNA01000050">
    <property type="protein sequence ID" value="PGH19269.1"/>
    <property type="molecule type" value="Genomic_DNA"/>
</dbReference>
<dbReference type="InterPro" id="IPR049326">
    <property type="entry name" value="Rhodopsin_dom_fungi"/>
</dbReference>
<dbReference type="InterPro" id="IPR052337">
    <property type="entry name" value="SAT4-like"/>
</dbReference>
<evidence type="ECO:0000256" key="1">
    <source>
        <dbReference type="ARBA" id="ARBA00004141"/>
    </source>
</evidence>
<keyword evidence="3 7" id="KW-1133">Transmembrane helix</keyword>
<feature type="domain" description="Rhodopsin" evidence="8">
    <location>
        <begin position="2"/>
        <end position="103"/>
    </location>
</feature>
<evidence type="ECO:0000256" key="4">
    <source>
        <dbReference type="ARBA" id="ARBA00023136"/>
    </source>
</evidence>
<comment type="subcellular location">
    <subcellularLocation>
        <location evidence="1">Membrane</location>
        <topology evidence="1">Multi-pass membrane protein</topology>
    </subcellularLocation>
</comment>
<accession>A0A2B7YDW1</accession>
<reference evidence="9 10" key="1">
    <citation type="submission" date="2017-10" db="EMBL/GenBank/DDBJ databases">
        <title>Comparative genomics in systemic dimorphic fungi from Ajellomycetaceae.</title>
        <authorList>
            <person name="Munoz J.F."/>
            <person name="Mcewen J.G."/>
            <person name="Clay O.K."/>
            <person name="Cuomo C.A."/>
        </authorList>
    </citation>
    <scope>NUCLEOTIDE SEQUENCE [LARGE SCALE GENOMIC DNA]</scope>
    <source>
        <strain evidence="9 10">UAMH7299</strain>
    </source>
</reference>
<proteinExistence type="inferred from homology"/>
<keyword evidence="4 7" id="KW-0472">Membrane</keyword>
<evidence type="ECO:0000256" key="6">
    <source>
        <dbReference type="SAM" id="MobiDB-lite"/>
    </source>
</evidence>
<protein>
    <recommendedName>
        <fullName evidence="8">Rhodopsin domain-containing protein</fullName>
    </recommendedName>
</protein>
<dbReference type="GO" id="GO:0016020">
    <property type="term" value="C:membrane"/>
    <property type="evidence" value="ECO:0007669"/>
    <property type="project" value="UniProtKB-SubCell"/>
</dbReference>
<feature type="compositionally biased region" description="Basic residues" evidence="6">
    <location>
        <begin position="119"/>
        <end position="129"/>
    </location>
</feature>
<evidence type="ECO:0000256" key="7">
    <source>
        <dbReference type="SAM" id="Phobius"/>
    </source>
</evidence>
<keyword evidence="2 7" id="KW-0812">Transmembrane</keyword>
<evidence type="ECO:0000259" key="8">
    <source>
        <dbReference type="Pfam" id="PF20684"/>
    </source>
</evidence>
<dbReference type="STRING" id="1447883.A0A2B7YDW1"/>
<keyword evidence="10" id="KW-1185">Reference proteome</keyword>